<organism evidence="2 3">
    <name type="scientific">Brevundimonas pondensis</name>
    <dbReference type="NCBI Taxonomy" id="2774189"/>
    <lineage>
        <taxon>Bacteria</taxon>
        <taxon>Pseudomonadati</taxon>
        <taxon>Pseudomonadota</taxon>
        <taxon>Alphaproteobacteria</taxon>
        <taxon>Caulobacterales</taxon>
        <taxon>Caulobacteraceae</taxon>
        <taxon>Brevundimonas</taxon>
    </lineage>
</organism>
<evidence type="ECO:0008006" key="4">
    <source>
        <dbReference type="Google" id="ProtNLM"/>
    </source>
</evidence>
<sequence>MFATLVAIVALQTTAPAGTPEARTPPRPAATARTNSRRPDQQRPVCERRARTGSVLRRDICVTAQQAADQQSIAKQQIEQATAGVAHEELPLTDPN</sequence>
<feature type="compositionally biased region" description="Low complexity" evidence="1">
    <location>
        <begin position="13"/>
        <end position="22"/>
    </location>
</feature>
<feature type="compositionally biased region" description="Basic and acidic residues" evidence="1">
    <location>
        <begin position="37"/>
        <end position="51"/>
    </location>
</feature>
<keyword evidence="3" id="KW-1185">Reference proteome</keyword>
<dbReference type="EMBL" id="CP062006">
    <property type="protein sequence ID" value="QTC88939.1"/>
    <property type="molecule type" value="Genomic_DNA"/>
</dbReference>
<name>A0ABX7SMM0_9CAUL</name>
<reference evidence="2 3" key="1">
    <citation type="submission" date="2020-09" db="EMBL/GenBank/DDBJ databases">
        <title>Brevundimonas sp. LVF1 isolated from an oligotrophic pond in Goettingen, Germany.</title>
        <authorList>
            <person name="Friedrich I."/>
            <person name="Klassen A."/>
            <person name="Neubauer H."/>
            <person name="Schneider D."/>
            <person name="Hertel R."/>
            <person name="Daniel R."/>
        </authorList>
    </citation>
    <scope>NUCLEOTIDE SEQUENCE [LARGE SCALE GENOMIC DNA]</scope>
    <source>
        <strain evidence="2 3">LVF1</strain>
    </source>
</reference>
<dbReference type="RefSeq" id="WP_207826507.1">
    <property type="nucleotide sequence ID" value="NZ_CP062006.1"/>
</dbReference>
<gene>
    <name evidence="2" type="ORF">IFE19_06270</name>
</gene>
<feature type="region of interest" description="Disordered" evidence="1">
    <location>
        <begin position="13"/>
        <end position="51"/>
    </location>
</feature>
<accession>A0ABX7SMM0</accession>
<protein>
    <recommendedName>
        <fullName evidence="4">Secreted protein</fullName>
    </recommendedName>
</protein>
<evidence type="ECO:0000256" key="1">
    <source>
        <dbReference type="SAM" id="MobiDB-lite"/>
    </source>
</evidence>
<proteinExistence type="predicted"/>
<evidence type="ECO:0000313" key="3">
    <source>
        <dbReference type="Proteomes" id="UP000663942"/>
    </source>
</evidence>
<dbReference type="Proteomes" id="UP000663942">
    <property type="component" value="Chromosome"/>
</dbReference>
<evidence type="ECO:0000313" key="2">
    <source>
        <dbReference type="EMBL" id="QTC88939.1"/>
    </source>
</evidence>